<dbReference type="InterPro" id="IPR005064">
    <property type="entry name" value="BUG"/>
</dbReference>
<dbReference type="Pfam" id="PF03401">
    <property type="entry name" value="TctC"/>
    <property type="match status" value="1"/>
</dbReference>
<evidence type="ECO:0000313" key="2">
    <source>
        <dbReference type="EMBL" id="KYH30551.1"/>
    </source>
</evidence>
<keyword evidence="2" id="KW-0675">Receptor</keyword>
<evidence type="ECO:0000256" key="1">
    <source>
        <dbReference type="ARBA" id="ARBA00006987"/>
    </source>
</evidence>
<dbReference type="InterPro" id="IPR042100">
    <property type="entry name" value="Bug_dom1"/>
</dbReference>
<protein>
    <submittedName>
        <fullName evidence="2">Tripartite tricarboxylate transporter family receptor</fullName>
    </submittedName>
</protein>
<dbReference type="PIRSF" id="PIRSF017082">
    <property type="entry name" value="YflP"/>
    <property type="match status" value="1"/>
</dbReference>
<dbReference type="Gene3D" id="3.40.190.10">
    <property type="entry name" value="Periplasmic binding protein-like II"/>
    <property type="match status" value="1"/>
</dbReference>
<accession>A0A151ASC0</accession>
<organism evidence="2 3">
    <name type="scientific">Moorella mulderi DSM 14980</name>
    <dbReference type="NCBI Taxonomy" id="1122241"/>
    <lineage>
        <taxon>Bacteria</taxon>
        <taxon>Bacillati</taxon>
        <taxon>Bacillota</taxon>
        <taxon>Clostridia</taxon>
        <taxon>Neomoorellales</taxon>
        <taxon>Neomoorellaceae</taxon>
        <taxon>Neomoorella</taxon>
    </lineage>
</organism>
<dbReference type="PROSITE" id="PS51257">
    <property type="entry name" value="PROKAR_LIPOPROTEIN"/>
    <property type="match status" value="1"/>
</dbReference>
<dbReference type="PANTHER" id="PTHR42928:SF5">
    <property type="entry name" value="BLR1237 PROTEIN"/>
    <property type="match status" value="1"/>
</dbReference>
<dbReference type="SUPFAM" id="SSF53850">
    <property type="entry name" value="Periplasmic binding protein-like II"/>
    <property type="match status" value="1"/>
</dbReference>
<dbReference type="PANTHER" id="PTHR42928">
    <property type="entry name" value="TRICARBOXYLATE-BINDING PROTEIN"/>
    <property type="match status" value="1"/>
</dbReference>
<evidence type="ECO:0000313" key="3">
    <source>
        <dbReference type="Proteomes" id="UP000075670"/>
    </source>
</evidence>
<comment type="caution">
    <text evidence="2">The sequence shown here is derived from an EMBL/GenBank/DDBJ whole genome shotgun (WGS) entry which is preliminary data.</text>
</comment>
<dbReference type="PATRIC" id="fig|1122241.3.peg.3247"/>
<sequence>MFKVSKKMTIFIVAILTLALIAGCGKGEGQKATPDAGKQASELKFPEKPITIIVPFKAGGGTDAIARKLANMLQPKGVAVLVINKEGGGANIGFTEAAKAKPDGYTLAFNTANMAINYAMGLSELTYKDFEPIIAVNTDVGMISVRKDSKYKTIQDLINDAKANPGKLKIGVGSAGSPWLMGLAKLKDKAKIDFTIAVASGGGAEVASNLLGGHIDAACHAPSDMAGLMKSGDLRPLAVMGDERNPNYPDVPTLKEVGYDVTQLGPRGFIAPKGTPKEVVKKLHDIFKEVIDTPEYKEYMKNQDTEYMYLNTEDYTKFLEDELKTYIELAEKFSLKKK</sequence>
<dbReference type="EMBL" id="LTBC01000031">
    <property type="protein sequence ID" value="KYH30551.1"/>
    <property type="molecule type" value="Genomic_DNA"/>
</dbReference>
<dbReference type="AlphaFoldDB" id="A0A151ASC0"/>
<keyword evidence="3" id="KW-1185">Reference proteome</keyword>
<gene>
    <name evidence="2" type="ORF">MOMUL_30400</name>
</gene>
<dbReference type="RefSeq" id="WP_062286181.1">
    <property type="nucleotide sequence ID" value="NZ_LTBC01000031.1"/>
</dbReference>
<dbReference type="CDD" id="cd07012">
    <property type="entry name" value="PBP2_Bug_TTT"/>
    <property type="match status" value="1"/>
</dbReference>
<name>A0A151ASC0_9FIRM</name>
<dbReference type="OrthoDB" id="8880247at2"/>
<proteinExistence type="inferred from homology"/>
<dbReference type="Proteomes" id="UP000075670">
    <property type="component" value="Unassembled WGS sequence"/>
</dbReference>
<dbReference type="Gene3D" id="3.40.190.150">
    <property type="entry name" value="Bordetella uptake gene, domain 1"/>
    <property type="match status" value="1"/>
</dbReference>
<reference evidence="2 3" key="1">
    <citation type="submission" date="2016-02" db="EMBL/GenBank/DDBJ databases">
        <title>Genome sequence of Moorella mulderi DSM 14980.</title>
        <authorList>
            <person name="Poehlein A."/>
            <person name="Daniel R."/>
        </authorList>
    </citation>
    <scope>NUCLEOTIDE SEQUENCE [LARGE SCALE GENOMIC DNA]</scope>
    <source>
        <strain evidence="2 3">DSM 14980</strain>
    </source>
</reference>
<comment type="similarity">
    <text evidence="1">Belongs to the UPF0065 (bug) family.</text>
</comment>